<dbReference type="Proteomes" id="UP000283786">
    <property type="component" value="Plasmid p202"/>
</dbReference>
<evidence type="ECO:0000256" key="8">
    <source>
        <dbReference type="ARBA" id="ARBA00038436"/>
    </source>
</evidence>
<dbReference type="GO" id="GO:0022857">
    <property type="term" value="F:transmembrane transporter activity"/>
    <property type="evidence" value="ECO:0007669"/>
    <property type="project" value="UniProtKB-UniRule"/>
</dbReference>
<dbReference type="InterPro" id="IPR055348">
    <property type="entry name" value="DctQ"/>
</dbReference>
<keyword evidence="2 9" id="KW-0813">Transport</keyword>
<name>A0A418SCW1_9RHOB</name>
<evidence type="ECO:0000313" key="11">
    <source>
        <dbReference type="EMBL" id="QPM92381.1"/>
    </source>
</evidence>
<evidence type="ECO:0000256" key="6">
    <source>
        <dbReference type="ARBA" id="ARBA00022989"/>
    </source>
</evidence>
<evidence type="ECO:0000256" key="5">
    <source>
        <dbReference type="ARBA" id="ARBA00022692"/>
    </source>
</evidence>
<evidence type="ECO:0000313" key="12">
    <source>
        <dbReference type="Proteomes" id="UP000283786"/>
    </source>
</evidence>
<evidence type="ECO:0000256" key="3">
    <source>
        <dbReference type="ARBA" id="ARBA00022475"/>
    </source>
</evidence>
<keyword evidence="3" id="KW-1003">Cell membrane</keyword>
<comment type="similarity">
    <text evidence="8 9">Belongs to the TRAP transporter small permease family.</text>
</comment>
<dbReference type="PANTHER" id="PTHR35011">
    <property type="entry name" value="2,3-DIKETO-L-GULONATE TRAP TRANSPORTER SMALL PERMEASE PROTEIN YIAM"/>
    <property type="match status" value="1"/>
</dbReference>
<keyword evidence="7 9" id="KW-0472">Membrane</keyword>
<dbReference type="RefSeq" id="WP_196222865.1">
    <property type="nucleotide sequence ID" value="NZ_CP060437.1"/>
</dbReference>
<organism evidence="11 12">
    <name type="scientific">Pseudooceanicola algae</name>
    <dbReference type="NCBI Taxonomy" id="1537215"/>
    <lineage>
        <taxon>Bacteria</taxon>
        <taxon>Pseudomonadati</taxon>
        <taxon>Pseudomonadota</taxon>
        <taxon>Alphaproteobacteria</taxon>
        <taxon>Rhodobacterales</taxon>
        <taxon>Paracoccaceae</taxon>
        <taxon>Pseudooceanicola</taxon>
    </lineage>
</organism>
<dbReference type="KEGG" id="palw:PSAL_036450"/>
<dbReference type="AlphaFoldDB" id="A0A418SCW1"/>
<keyword evidence="11" id="KW-0614">Plasmid</keyword>
<sequence length="162" mass="18161">MLSKLEYRFGQVLRAVPIFCLSALFVLLFINVVARSFSLASFPWFDEVVQGLFAWMVFAGAAALWRDKDHFQVDWLSVALNPVGRRLLLILIALLSICFLMAMTWYGLSLTRSARAMTPILQLPTSLFYAAIPISGAIMLAYSLAELVCLVLPQKPQQELTT</sequence>
<feature type="transmembrane region" description="Helical" evidence="9">
    <location>
        <begin position="48"/>
        <end position="66"/>
    </location>
</feature>
<comment type="function">
    <text evidence="9">Part of the tripartite ATP-independent periplasmic (TRAP) transport system.</text>
</comment>
<dbReference type="GO" id="GO:0015740">
    <property type="term" value="P:C4-dicarboxylate transport"/>
    <property type="evidence" value="ECO:0007669"/>
    <property type="project" value="TreeGrafter"/>
</dbReference>
<protein>
    <recommendedName>
        <fullName evidence="9">TRAP transporter small permease protein</fullName>
    </recommendedName>
</protein>
<keyword evidence="4 9" id="KW-0997">Cell inner membrane</keyword>
<keyword evidence="5 9" id="KW-0812">Transmembrane</keyword>
<dbReference type="Pfam" id="PF04290">
    <property type="entry name" value="DctQ"/>
    <property type="match status" value="1"/>
</dbReference>
<keyword evidence="12" id="KW-1185">Reference proteome</keyword>
<dbReference type="PANTHER" id="PTHR35011:SF2">
    <property type="entry name" value="2,3-DIKETO-L-GULONATE TRAP TRANSPORTER SMALL PERMEASE PROTEIN YIAM"/>
    <property type="match status" value="1"/>
</dbReference>
<evidence type="ECO:0000256" key="1">
    <source>
        <dbReference type="ARBA" id="ARBA00004429"/>
    </source>
</evidence>
<comment type="subcellular location">
    <subcellularLocation>
        <location evidence="1 9">Cell inner membrane</location>
        <topology evidence="1 9">Multi-pass membrane protein</topology>
    </subcellularLocation>
</comment>
<feature type="domain" description="Tripartite ATP-independent periplasmic transporters DctQ component" evidence="10">
    <location>
        <begin position="24"/>
        <end position="151"/>
    </location>
</feature>
<geneLocation type="plasmid" evidence="11 12">
    <name>p202</name>
</geneLocation>
<accession>A0A418SCW1</accession>
<evidence type="ECO:0000256" key="7">
    <source>
        <dbReference type="ARBA" id="ARBA00023136"/>
    </source>
</evidence>
<reference evidence="11 12" key="1">
    <citation type="submission" date="2020-08" db="EMBL/GenBank/DDBJ databases">
        <title>Genome sequence of Rhodobacteraceae bacterium Lw-13e.</title>
        <authorList>
            <person name="Poehlein A."/>
            <person name="Wolter L."/>
            <person name="Daniel R."/>
            <person name="Brinkhoff T."/>
        </authorList>
    </citation>
    <scope>NUCLEOTIDE SEQUENCE [LARGE SCALE GENOMIC DNA]</scope>
    <source>
        <strain evidence="11 12">Lw-13e</strain>
        <plasmid evidence="11 12">p202</plasmid>
    </source>
</reference>
<comment type="subunit">
    <text evidence="9">The complex comprises the extracytoplasmic solute receptor protein and the two transmembrane proteins.</text>
</comment>
<keyword evidence="6 9" id="KW-1133">Transmembrane helix</keyword>
<dbReference type="InterPro" id="IPR007387">
    <property type="entry name" value="TRAP_DctQ"/>
</dbReference>
<feature type="transmembrane region" description="Helical" evidence="9">
    <location>
        <begin position="128"/>
        <end position="152"/>
    </location>
</feature>
<feature type="transmembrane region" description="Helical" evidence="9">
    <location>
        <begin position="87"/>
        <end position="108"/>
    </location>
</feature>
<evidence type="ECO:0000256" key="4">
    <source>
        <dbReference type="ARBA" id="ARBA00022519"/>
    </source>
</evidence>
<dbReference type="EMBL" id="CP060437">
    <property type="protein sequence ID" value="QPM92381.1"/>
    <property type="molecule type" value="Genomic_DNA"/>
</dbReference>
<evidence type="ECO:0000256" key="9">
    <source>
        <dbReference type="RuleBase" id="RU369079"/>
    </source>
</evidence>
<evidence type="ECO:0000256" key="2">
    <source>
        <dbReference type="ARBA" id="ARBA00022448"/>
    </source>
</evidence>
<proteinExistence type="inferred from homology"/>
<gene>
    <name evidence="11" type="ORF">PSAL_036450</name>
</gene>
<feature type="transmembrane region" description="Helical" evidence="9">
    <location>
        <begin position="12"/>
        <end position="33"/>
    </location>
</feature>
<dbReference type="GO" id="GO:0005886">
    <property type="term" value="C:plasma membrane"/>
    <property type="evidence" value="ECO:0007669"/>
    <property type="project" value="UniProtKB-SubCell"/>
</dbReference>
<evidence type="ECO:0000259" key="10">
    <source>
        <dbReference type="Pfam" id="PF04290"/>
    </source>
</evidence>